<dbReference type="GO" id="GO:0030866">
    <property type="term" value="P:cortical actin cytoskeleton organization"/>
    <property type="evidence" value="ECO:0007669"/>
    <property type="project" value="TreeGrafter"/>
</dbReference>
<name>A0A914VAM2_9BILA</name>
<feature type="region of interest" description="Disordered" evidence="1">
    <location>
        <begin position="108"/>
        <end position="130"/>
    </location>
</feature>
<dbReference type="InterPro" id="IPR011989">
    <property type="entry name" value="ARM-like"/>
</dbReference>
<organism evidence="2 3">
    <name type="scientific">Plectus sambesii</name>
    <dbReference type="NCBI Taxonomy" id="2011161"/>
    <lineage>
        <taxon>Eukaryota</taxon>
        <taxon>Metazoa</taxon>
        <taxon>Ecdysozoa</taxon>
        <taxon>Nematoda</taxon>
        <taxon>Chromadorea</taxon>
        <taxon>Plectida</taxon>
        <taxon>Plectina</taxon>
        <taxon>Plectoidea</taxon>
        <taxon>Plectidae</taxon>
        <taxon>Plectus</taxon>
    </lineage>
</organism>
<reference evidence="3" key="1">
    <citation type="submission" date="2022-11" db="UniProtKB">
        <authorList>
            <consortium name="WormBaseParasite"/>
        </authorList>
    </citation>
    <scope>IDENTIFICATION</scope>
</reference>
<feature type="region of interest" description="Disordered" evidence="1">
    <location>
        <begin position="1"/>
        <end position="64"/>
    </location>
</feature>
<proteinExistence type="predicted"/>
<dbReference type="PANTHER" id="PTHR45857">
    <property type="entry name" value="FORMIN-LIKE PROTEIN"/>
    <property type="match status" value="1"/>
</dbReference>
<feature type="compositionally biased region" description="Low complexity" evidence="1">
    <location>
        <begin position="698"/>
        <end position="713"/>
    </location>
</feature>
<feature type="region of interest" description="Disordered" evidence="1">
    <location>
        <begin position="655"/>
        <end position="716"/>
    </location>
</feature>
<dbReference type="Gene3D" id="1.25.10.10">
    <property type="entry name" value="Leucine-rich Repeat Variant"/>
    <property type="match status" value="1"/>
</dbReference>
<feature type="region of interest" description="Disordered" evidence="1">
    <location>
        <begin position="797"/>
        <end position="843"/>
    </location>
</feature>
<feature type="compositionally biased region" description="Basic and acidic residues" evidence="1">
    <location>
        <begin position="554"/>
        <end position="573"/>
    </location>
</feature>
<accession>A0A914VAM2</accession>
<feature type="compositionally biased region" description="Basic and acidic residues" evidence="1">
    <location>
        <begin position="905"/>
        <end position="917"/>
    </location>
</feature>
<feature type="compositionally biased region" description="Low complexity" evidence="1">
    <location>
        <begin position="925"/>
        <end position="938"/>
    </location>
</feature>
<dbReference type="GO" id="GO:0005829">
    <property type="term" value="C:cytosol"/>
    <property type="evidence" value="ECO:0007669"/>
    <property type="project" value="TreeGrafter"/>
</dbReference>
<feature type="compositionally biased region" description="Low complexity" evidence="1">
    <location>
        <begin position="829"/>
        <end position="838"/>
    </location>
</feature>
<evidence type="ECO:0000313" key="2">
    <source>
        <dbReference type="Proteomes" id="UP000887566"/>
    </source>
</evidence>
<dbReference type="PANTHER" id="PTHR45857:SF4">
    <property type="entry name" value="FORMIN-LIKE PROTEIN"/>
    <property type="match status" value="1"/>
</dbReference>
<dbReference type="GO" id="GO:0051015">
    <property type="term" value="F:actin filament binding"/>
    <property type="evidence" value="ECO:0007669"/>
    <property type="project" value="TreeGrafter"/>
</dbReference>
<dbReference type="Proteomes" id="UP000887566">
    <property type="component" value="Unplaced"/>
</dbReference>
<feature type="compositionally biased region" description="Polar residues" evidence="1">
    <location>
        <begin position="108"/>
        <end position="122"/>
    </location>
</feature>
<keyword evidence="2" id="KW-1185">Reference proteome</keyword>
<evidence type="ECO:0000256" key="1">
    <source>
        <dbReference type="SAM" id="MobiDB-lite"/>
    </source>
</evidence>
<dbReference type="InterPro" id="IPR016024">
    <property type="entry name" value="ARM-type_fold"/>
</dbReference>
<evidence type="ECO:0000313" key="3">
    <source>
        <dbReference type="WBParaSite" id="PSAMB.scaffold1728size28342.g14748.t1"/>
    </source>
</evidence>
<feature type="region of interest" description="Disordered" evidence="1">
    <location>
        <begin position="554"/>
        <end position="575"/>
    </location>
</feature>
<sequence length="982" mass="108464">MRSTNEAAKQEAGTGGVAAKVSREEDGVEVGRELSRAGGRRADAQRRSRGPTDRVCLAGSQHKQIRRRLPDYHTTESLGAVSRRRVSLVPTGQLGRYHRRHPAMDTLRSNSAAAHNQPSSGQPAGAGFLSPRQVSDELKKFIQASEQPPTTHGPAAGSGLSDAGFILLRLKDQLLASEQHGFTINFPAEFSSRTYNGVELLIRVVVVLQGVVNSVGNASRISNLLARSNSSSNRKRKAAVAEADCIECIKLLLEKTHSGWRSILEYPGNLEVILYSINSPQLDSKCYALEIVILLLEQPAGFVFLLRSLTFMSGRVREETRFNIFVQQLKHGLHTSKLHIQILVVRLLNKLVSSAPNMNFRILAQIESEMSGFSPEYVEKIVNDAPTQLSGVDSLMTELRTWRNAYIPLSALQRNAALSYPTANIYNPPSQVSISQNPVYGYSYSETESDTARSEHGRRLRNGKFSTQTTVAKNVERQRLKRLPTADSPRTSVAPPIVGSSLYNPFPYAEKEPAPSSTYYPSDRALTLTKSWEAVHNPIVDRQAHQGYPLTRVNRDQQLDRKASEAPMRRAKSESTVFISDYPEDNEEQTTTYTRGGGLKRMQTLPETVSDYHPIEPRRRFGPPVGVSRSSHDISRAGQEPQFLERTIIQRPNGAVLRPGSSATIERGSARPLYSRPISPRHGMQNEAPGRFPASQIQQLQQLQQQQQQAQAQTLHQPIHRAPTVLPRASTPKAFNPNLIDAQVIGPSPAPRAHFADPPEMPPKPSEKGVRMQGFSYLFPTQPVLNNIPVKRANTPDPYSSRPPMASQLVRPPSAPIFDRPLSPESRRSPMPTSSMSTAYNTQTRPDGEVVYIPINLEGTNTVLRRANRSLAPTPIPSTFSRGPPSSVGVGSTMGTSRPLPYSRRRTEPMHQPEGSERYSITTDSRSSSPSKMRGPGSVSYSTTYGDDVKDALSQFDYLNDYEGTSSRGSRYGGGNNATYHF</sequence>
<dbReference type="AlphaFoldDB" id="A0A914VAM2"/>
<dbReference type="SUPFAM" id="SSF48371">
    <property type="entry name" value="ARM repeat"/>
    <property type="match status" value="1"/>
</dbReference>
<dbReference type="GO" id="GO:0016477">
    <property type="term" value="P:cell migration"/>
    <property type="evidence" value="ECO:0007669"/>
    <property type="project" value="TreeGrafter"/>
</dbReference>
<feature type="region of interest" description="Disordered" evidence="1">
    <location>
        <begin position="872"/>
        <end position="945"/>
    </location>
</feature>
<feature type="region of interest" description="Disordered" evidence="1">
    <location>
        <begin position="962"/>
        <end position="982"/>
    </location>
</feature>
<dbReference type="InterPro" id="IPR043592">
    <property type="entry name" value="FMNL_animal"/>
</dbReference>
<feature type="region of interest" description="Disordered" evidence="1">
    <location>
        <begin position="613"/>
        <end position="637"/>
    </location>
</feature>
<feature type="compositionally biased region" description="Basic and acidic residues" evidence="1">
    <location>
        <begin position="21"/>
        <end position="52"/>
    </location>
</feature>
<dbReference type="GO" id="GO:0008360">
    <property type="term" value="P:regulation of cell shape"/>
    <property type="evidence" value="ECO:0007669"/>
    <property type="project" value="TreeGrafter"/>
</dbReference>
<protein>
    <submittedName>
        <fullName evidence="3">Uncharacterized protein</fullName>
    </submittedName>
</protein>
<feature type="compositionally biased region" description="Low complexity" evidence="1">
    <location>
        <begin position="881"/>
        <end position="898"/>
    </location>
</feature>
<dbReference type="WBParaSite" id="PSAMB.scaffold1728size28342.g14748.t1">
    <property type="protein sequence ID" value="PSAMB.scaffold1728size28342.g14748.t1"/>
    <property type="gene ID" value="PSAMB.scaffold1728size28342.g14748"/>
</dbReference>